<organism evidence="8 9">
    <name type="scientific">Pseudoroseicyclus tamaricis</name>
    <dbReference type="NCBI Taxonomy" id="2705421"/>
    <lineage>
        <taxon>Bacteria</taxon>
        <taxon>Pseudomonadati</taxon>
        <taxon>Pseudomonadota</taxon>
        <taxon>Alphaproteobacteria</taxon>
        <taxon>Rhodobacterales</taxon>
        <taxon>Paracoccaceae</taxon>
        <taxon>Pseudoroseicyclus</taxon>
    </lineage>
</organism>
<dbReference type="InterPro" id="IPR003770">
    <property type="entry name" value="MLTG-like"/>
</dbReference>
<comment type="function">
    <text evidence="7">Functions as a peptidoglycan terminase that cleaves nascent peptidoglycan strands endolytically to terminate their elongation.</text>
</comment>
<proteinExistence type="inferred from homology"/>
<keyword evidence="1 7" id="KW-1003">Cell membrane</keyword>
<dbReference type="RefSeq" id="WP_163891706.1">
    <property type="nucleotide sequence ID" value="NZ_JAAFYS010000002.1"/>
</dbReference>
<dbReference type="GO" id="GO:0009252">
    <property type="term" value="P:peptidoglycan biosynthetic process"/>
    <property type="evidence" value="ECO:0007669"/>
    <property type="project" value="UniProtKB-UniRule"/>
</dbReference>
<evidence type="ECO:0000256" key="6">
    <source>
        <dbReference type="ARBA" id="ARBA00023316"/>
    </source>
</evidence>
<dbReference type="Gene3D" id="3.30.160.60">
    <property type="entry name" value="Classic Zinc Finger"/>
    <property type="match status" value="1"/>
</dbReference>
<keyword evidence="5 7" id="KW-0456">Lyase</keyword>
<comment type="caution">
    <text evidence="8">The sequence shown here is derived from an EMBL/GenBank/DDBJ whole genome shotgun (WGS) entry which is preliminary data.</text>
</comment>
<keyword evidence="2 7" id="KW-0812">Transmembrane</keyword>
<sequence length="384" mass="41592">MWKAIASNALTLFIVILFLVAGVISWGAKQYRDEGPLETAICLRVPSGSNMRLVSEDLAGQGAITSASIYRIGADYTELEDQLKAGAFLIPAGATMEEILDIVTRGGQSTCGTEIVYRVGLTGLLAEVRELDPETNRFEELVEWDPAVEPEAPEDYTRVREAADTRYRVVLPEGLTSWQVVQGLNAVEILAEPVEDIPPEGMLAPDSYEVQPGTTVASILQRMQSAQAAILAAAWAEREEGLPLASPEEALILASIVEKETGLAEERPLVASVFENRLIQGMRLQTDPTVIYGVTEGRGVLGRGLRQSELRGETPYNTYVIDGLPPTPIANPGRASIQATLNPADSDYIFFVADGTGGHAFAETLAEHNENVARWRQIEAEAAE</sequence>
<gene>
    <name evidence="7 8" type="primary">mltG</name>
    <name evidence="8" type="ORF">GZA08_07630</name>
</gene>
<keyword evidence="3 7" id="KW-1133">Transmembrane helix</keyword>
<evidence type="ECO:0000256" key="4">
    <source>
        <dbReference type="ARBA" id="ARBA00023136"/>
    </source>
</evidence>
<evidence type="ECO:0000313" key="8">
    <source>
        <dbReference type="EMBL" id="NDV00838.1"/>
    </source>
</evidence>
<dbReference type="GO" id="GO:0005886">
    <property type="term" value="C:plasma membrane"/>
    <property type="evidence" value="ECO:0007669"/>
    <property type="project" value="UniProtKB-UniRule"/>
</dbReference>
<reference evidence="8 9" key="1">
    <citation type="submission" date="2020-02" db="EMBL/GenBank/DDBJ databases">
        <title>Pseudoroseicyclus tamarix, sp. nov., isolated from offshore sediment of a Tamarix chinensis forest.</title>
        <authorList>
            <person name="Gai Y."/>
        </authorList>
    </citation>
    <scope>NUCLEOTIDE SEQUENCE [LARGE SCALE GENOMIC DNA]</scope>
    <source>
        <strain evidence="8 9">CLL3-39</strain>
    </source>
</reference>
<comment type="similarity">
    <text evidence="7">Belongs to the transglycosylase MltG family.</text>
</comment>
<dbReference type="Proteomes" id="UP000474757">
    <property type="component" value="Unassembled WGS sequence"/>
</dbReference>
<evidence type="ECO:0000256" key="1">
    <source>
        <dbReference type="ARBA" id="ARBA00022475"/>
    </source>
</evidence>
<evidence type="ECO:0000313" key="9">
    <source>
        <dbReference type="Proteomes" id="UP000474757"/>
    </source>
</evidence>
<name>A0A6B2JRM2_9RHOB</name>
<evidence type="ECO:0000256" key="2">
    <source>
        <dbReference type="ARBA" id="ARBA00022692"/>
    </source>
</evidence>
<dbReference type="PANTHER" id="PTHR30518:SF2">
    <property type="entry name" value="ENDOLYTIC MUREIN TRANSGLYCOSYLASE"/>
    <property type="match status" value="1"/>
</dbReference>
<dbReference type="NCBIfam" id="TIGR00247">
    <property type="entry name" value="endolytic transglycosylase MltG"/>
    <property type="match status" value="1"/>
</dbReference>
<evidence type="ECO:0000256" key="5">
    <source>
        <dbReference type="ARBA" id="ARBA00023239"/>
    </source>
</evidence>
<keyword evidence="7" id="KW-0997">Cell inner membrane</keyword>
<keyword evidence="6 7" id="KW-0961">Cell wall biogenesis/degradation</keyword>
<dbReference type="Gene3D" id="3.30.1490.480">
    <property type="entry name" value="Endolytic murein transglycosylase"/>
    <property type="match status" value="1"/>
</dbReference>
<keyword evidence="4 7" id="KW-0472">Membrane</keyword>
<dbReference type="GO" id="GO:0071555">
    <property type="term" value="P:cell wall organization"/>
    <property type="evidence" value="ECO:0007669"/>
    <property type="project" value="UniProtKB-KW"/>
</dbReference>
<dbReference type="Pfam" id="PF02618">
    <property type="entry name" value="YceG"/>
    <property type="match status" value="1"/>
</dbReference>
<dbReference type="EMBL" id="JAAGAB010000002">
    <property type="protein sequence ID" value="NDV00838.1"/>
    <property type="molecule type" value="Genomic_DNA"/>
</dbReference>
<comment type="catalytic activity">
    <reaction evidence="7">
        <text>a peptidoglycan chain = a peptidoglycan chain with N-acetyl-1,6-anhydromuramyl-[peptide] at the reducing end + a peptidoglycan chain with N-acetylglucosamine at the non-reducing end.</text>
        <dbReference type="EC" id="4.2.2.29"/>
    </reaction>
</comment>
<evidence type="ECO:0000256" key="7">
    <source>
        <dbReference type="HAMAP-Rule" id="MF_02065"/>
    </source>
</evidence>
<protein>
    <recommendedName>
        <fullName evidence="7">Endolytic murein transglycosylase</fullName>
        <ecNumber evidence="7">4.2.2.29</ecNumber>
    </recommendedName>
    <alternativeName>
        <fullName evidence="7">Peptidoglycan lytic transglycosylase</fullName>
    </alternativeName>
    <alternativeName>
        <fullName evidence="7">Peptidoglycan polymerization terminase</fullName>
    </alternativeName>
</protein>
<dbReference type="AlphaFoldDB" id="A0A6B2JRM2"/>
<dbReference type="CDD" id="cd08010">
    <property type="entry name" value="MltG_like"/>
    <property type="match status" value="1"/>
</dbReference>
<dbReference type="EC" id="4.2.2.29" evidence="7"/>
<feature type="site" description="Important for catalytic activity" evidence="7">
    <location>
        <position position="260"/>
    </location>
</feature>
<dbReference type="GO" id="GO:0008932">
    <property type="term" value="F:lytic endotransglycosylase activity"/>
    <property type="evidence" value="ECO:0007669"/>
    <property type="project" value="UniProtKB-UniRule"/>
</dbReference>
<keyword evidence="9" id="KW-1185">Reference proteome</keyword>
<accession>A0A6B2JRM2</accession>
<evidence type="ECO:0000256" key="3">
    <source>
        <dbReference type="ARBA" id="ARBA00022989"/>
    </source>
</evidence>
<dbReference type="HAMAP" id="MF_02065">
    <property type="entry name" value="MltG"/>
    <property type="match status" value="1"/>
</dbReference>
<dbReference type="PANTHER" id="PTHR30518">
    <property type="entry name" value="ENDOLYTIC MUREIN TRANSGLYCOSYLASE"/>
    <property type="match status" value="1"/>
</dbReference>